<dbReference type="HOGENOM" id="CLU_017959_5_4_1"/>
<evidence type="ECO:0000313" key="8">
    <source>
        <dbReference type="EMBL" id="ELT90298.1"/>
    </source>
</evidence>
<dbReference type="EMBL" id="AMQN01003132">
    <property type="status" value="NOT_ANNOTATED_CDS"/>
    <property type="molecule type" value="Genomic_DNA"/>
</dbReference>
<feature type="transmembrane region" description="Helical" evidence="7">
    <location>
        <begin position="405"/>
        <end position="425"/>
    </location>
</feature>
<feature type="transmembrane region" description="Helical" evidence="7">
    <location>
        <begin position="137"/>
        <end position="161"/>
    </location>
</feature>
<feature type="compositionally biased region" description="Basic residues" evidence="6">
    <location>
        <begin position="559"/>
        <end position="572"/>
    </location>
</feature>
<keyword evidence="10" id="KW-1185">Reference proteome</keyword>
<feature type="transmembrane region" description="Helical" evidence="7">
    <location>
        <begin position="377"/>
        <end position="399"/>
    </location>
</feature>
<evidence type="ECO:0000256" key="6">
    <source>
        <dbReference type="SAM" id="MobiDB-lite"/>
    </source>
</evidence>
<feature type="transmembrane region" description="Helical" evidence="7">
    <location>
        <begin position="432"/>
        <end position="450"/>
    </location>
</feature>
<reference evidence="8 10" key="2">
    <citation type="journal article" date="2013" name="Nature">
        <title>Insights into bilaterian evolution from three spiralian genomes.</title>
        <authorList>
            <person name="Simakov O."/>
            <person name="Marletaz F."/>
            <person name="Cho S.J."/>
            <person name="Edsinger-Gonzales E."/>
            <person name="Havlak P."/>
            <person name="Hellsten U."/>
            <person name="Kuo D.H."/>
            <person name="Larsson T."/>
            <person name="Lv J."/>
            <person name="Arendt D."/>
            <person name="Savage R."/>
            <person name="Osoegawa K."/>
            <person name="de Jong P."/>
            <person name="Grimwood J."/>
            <person name="Chapman J.A."/>
            <person name="Shapiro H."/>
            <person name="Aerts A."/>
            <person name="Otillar R.P."/>
            <person name="Terry A.Y."/>
            <person name="Boore J.L."/>
            <person name="Grigoriev I.V."/>
            <person name="Lindberg D.R."/>
            <person name="Seaver E.C."/>
            <person name="Weisblat D.A."/>
            <person name="Putnam N.H."/>
            <person name="Rokhsar D.S."/>
        </authorList>
    </citation>
    <scope>NUCLEOTIDE SEQUENCE</scope>
    <source>
        <strain evidence="8 10">I ESC-2004</strain>
    </source>
</reference>
<reference evidence="9" key="3">
    <citation type="submission" date="2015-06" db="UniProtKB">
        <authorList>
            <consortium name="EnsemblMetazoa"/>
        </authorList>
    </citation>
    <scope>IDENTIFICATION</scope>
</reference>
<protein>
    <recommendedName>
        <fullName evidence="11">Solute carrier family 23 member 2</fullName>
    </recommendedName>
</protein>
<feature type="transmembrane region" description="Helical" evidence="7">
    <location>
        <begin position="18"/>
        <end position="39"/>
    </location>
</feature>
<organism evidence="8">
    <name type="scientific">Capitella teleta</name>
    <name type="common">Polychaete worm</name>
    <dbReference type="NCBI Taxonomy" id="283909"/>
    <lineage>
        <taxon>Eukaryota</taxon>
        <taxon>Metazoa</taxon>
        <taxon>Spiralia</taxon>
        <taxon>Lophotrochozoa</taxon>
        <taxon>Annelida</taxon>
        <taxon>Polychaeta</taxon>
        <taxon>Sedentaria</taxon>
        <taxon>Scolecida</taxon>
        <taxon>Capitellidae</taxon>
        <taxon>Capitella</taxon>
    </lineage>
</organism>
<dbReference type="Pfam" id="PF00860">
    <property type="entry name" value="Xan_ur_permease"/>
    <property type="match status" value="1"/>
</dbReference>
<dbReference type="STRING" id="283909.R7T9B3"/>
<evidence type="ECO:0000256" key="3">
    <source>
        <dbReference type="ARBA" id="ARBA00022692"/>
    </source>
</evidence>
<reference evidence="10" key="1">
    <citation type="submission" date="2012-12" db="EMBL/GenBank/DDBJ databases">
        <authorList>
            <person name="Hellsten U."/>
            <person name="Grimwood J."/>
            <person name="Chapman J.A."/>
            <person name="Shapiro H."/>
            <person name="Aerts A."/>
            <person name="Otillar R.P."/>
            <person name="Terry A.Y."/>
            <person name="Boore J.L."/>
            <person name="Simakov O."/>
            <person name="Marletaz F."/>
            <person name="Cho S.-J."/>
            <person name="Edsinger-Gonzales E."/>
            <person name="Havlak P."/>
            <person name="Kuo D.-H."/>
            <person name="Larsson T."/>
            <person name="Lv J."/>
            <person name="Arendt D."/>
            <person name="Savage R."/>
            <person name="Osoegawa K."/>
            <person name="de Jong P."/>
            <person name="Lindberg D.R."/>
            <person name="Seaver E.C."/>
            <person name="Weisblat D.A."/>
            <person name="Putnam N.H."/>
            <person name="Grigoriev I.V."/>
            <person name="Rokhsar D.S."/>
        </authorList>
    </citation>
    <scope>NUCLEOTIDE SEQUENCE</scope>
    <source>
        <strain evidence="10">I ESC-2004</strain>
    </source>
</reference>
<evidence type="ECO:0000256" key="7">
    <source>
        <dbReference type="SAM" id="Phobius"/>
    </source>
</evidence>
<evidence type="ECO:0000256" key="2">
    <source>
        <dbReference type="ARBA" id="ARBA00008821"/>
    </source>
</evidence>
<dbReference type="AlphaFoldDB" id="R7T9B3"/>
<dbReference type="GO" id="GO:0022857">
    <property type="term" value="F:transmembrane transporter activity"/>
    <property type="evidence" value="ECO:0007669"/>
    <property type="project" value="InterPro"/>
</dbReference>
<comment type="similarity">
    <text evidence="2">Belongs to the nucleobase:cation symporter-2 (NCS2) (TC 2.A.40) family.</text>
</comment>
<feature type="transmembrane region" description="Helical" evidence="7">
    <location>
        <begin position="289"/>
        <end position="308"/>
    </location>
</feature>
<feature type="transmembrane region" description="Helical" evidence="7">
    <location>
        <begin position="470"/>
        <end position="489"/>
    </location>
</feature>
<evidence type="ECO:0000313" key="9">
    <source>
        <dbReference type="EnsemblMetazoa" id="CapteP124038"/>
    </source>
</evidence>
<feature type="transmembrane region" description="Helical" evidence="7">
    <location>
        <begin position="60"/>
        <end position="79"/>
    </location>
</feature>
<feature type="transmembrane region" description="Helical" evidence="7">
    <location>
        <begin position="188"/>
        <end position="206"/>
    </location>
</feature>
<evidence type="ECO:0000256" key="5">
    <source>
        <dbReference type="ARBA" id="ARBA00023136"/>
    </source>
</evidence>
<keyword evidence="3 7" id="KW-0812">Transmembrane</keyword>
<proteinExistence type="inferred from homology"/>
<dbReference type="PANTHER" id="PTHR11119">
    <property type="entry name" value="XANTHINE-URACIL / VITAMIN C PERMEASE FAMILY MEMBER"/>
    <property type="match status" value="1"/>
</dbReference>
<name>R7T9B3_CAPTE</name>
<dbReference type="EMBL" id="KB310993">
    <property type="protein sequence ID" value="ELT90298.1"/>
    <property type="molecule type" value="Genomic_DNA"/>
</dbReference>
<dbReference type="InterPro" id="IPR006043">
    <property type="entry name" value="NCS2"/>
</dbReference>
<dbReference type="Proteomes" id="UP000014760">
    <property type="component" value="Unassembled WGS sequence"/>
</dbReference>
<keyword evidence="5 7" id="KW-0472">Membrane</keyword>
<feature type="region of interest" description="Disordered" evidence="6">
    <location>
        <begin position="559"/>
        <end position="581"/>
    </location>
</feature>
<evidence type="ECO:0008006" key="11">
    <source>
        <dbReference type="Google" id="ProtNLM"/>
    </source>
</evidence>
<evidence type="ECO:0000256" key="1">
    <source>
        <dbReference type="ARBA" id="ARBA00004141"/>
    </source>
</evidence>
<dbReference type="OrthoDB" id="1641903at2759"/>
<keyword evidence="4 7" id="KW-1133">Transmembrane helix</keyword>
<evidence type="ECO:0000256" key="4">
    <source>
        <dbReference type="ARBA" id="ARBA00022989"/>
    </source>
</evidence>
<accession>R7T9B3</accession>
<dbReference type="OMA" id="QMVESMG"/>
<sequence length="581" mass="63506">MGRQRADEMAYLVDDVPPWYLCLFLGFQHYLVMFGATFFNVIELVKALGVENDDNDTKNALIGAIFVAAGLATLLQTTIGCRLPIVQGGSFTFVASVKSLIALQIFNAAKDGKCGKVRNRTATEAVWLPRMREVQGAILVASLFQIFIGFTGIMGFMLRFIGPLAVSPTISLAGLALFDNAAVHASKQWWITLVTVVLIAAFSQYTKNINIPCFTFERGKGCKKIGFPLFRLFPVILAMSITWIICAILTATNVFPSDPDAWGYAAQTGLHIDLLEASPWFRFPYPGQFGMPTVSAAGVFGMLAAVIASMVESVGDYYACARISGARPPPIHAINRGIGIEGIGCILTGAFGSGSGTTSYSENIGAIGITKVASRRVIQYAAVIMILFGLCGKIGTVFVNIPEPITGGVFIVMFGMVTAVGISNLQFVNLNSTRNLFIIGFSFFFGLTLPKYMKETPGVISTGHNEVDKIFTVLLSTSMFVGGLSGFVLDNTIPGTDEERGLLSWRAELVRRKNEQGEYESVDTYDLPFVGKFLSRQSWSRYVPFLPSFSDDFCRISKKTKRKGKKKRHRKPHNESQEDIV</sequence>
<evidence type="ECO:0000313" key="10">
    <source>
        <dbReference type="Proteomes" id="UP000014760"/>
    </source>
</evidence>
<gene>
    <name evidence="8" type="ORF">CAPTEDRAFT_124038</name>
</gene>
<comment type="subcellular location">
    <subcellularLocation>
        <location evidence="1">Membrane</location>
        <topology evidence="1">Multi-pass membrane protein</topology>
    </subcellularLocation>
</comment>
<dbReference type="GO" id="GO:0016020">
    <property type="term" value="C:membrane"/>
    <property type="evidence" value="ECO:0007669"/>
    <property type="project" value="UniProtKB-SubCell"/>
</dbReference>
<feature type="transmembrane region" description="Helical" evidence="7">
    <location>
        <begin position="227"/>
        <end position="251"/>
    </location>
</feature>
<dbReference type="EnsemblMetazoa" id="CapteT124038">
    <property type="protein sequence ID" value="CapteP124038"/>
    <property type="gene ID" value="CapteG124038"/>
</dbReference>
<dbReference type="FunCoup" id="R7T9B3">
    <property type="interactions" value="114"/>
</dbReference>